<protein>
    <recommendedName>
        <fullName evidence="1">chorismate mutase</fullName>
        <ecNumber evidence="1">5.4.99.5</ecNumber>
    </recommendedName>
</protein>
<dbReference type="InterPro" id="IPR036979">
    <property type="entry name" value="CM_dom_sf"/>
</dbReference>
<dbReference type="PROSITE" id="PS51168">
    <property type="entry name" value="CHORISMATE_MUT_2"/>
    <property type="match status" value="1"/>
</dbReference>
<sequence>MENSDIARQLSTFRKTIDNIDAALIHLLAERFRCTDEVGLLKARYQLPAVDEAREQQQYQRLAALAQEAELDTAIVQRLMQLVIGEVVERHRQIAARHAPTPPITPPLGADPGATYRSNQTNEQNRMKWPTIEQIRSFTDLPYGYSWDYLKREEINVATDFFRTWFPSISVGLASPFLDQQFYADNVVLEEDPDRGIFATVVRQNDEIVAIATWEKIDGADVIFGRVGAVAKPHRQARLAVAAQDLGEKIGTFIGAGLIYGMATTRTPYMQQALEQAGYKAVGIMPGLDREETAPGIVRRVYEVIYVKRLAPHADFLIPTGHNLTPTVARLYADIFQGDDDTN</sequence>
<dbReference type="PANTHER" id="PTHR38041:SF1">
    <property type="entry name" value="CHORISMATE MUTASE"/>
    <property type="match status" value="1"/>
</dbReference>
<dbReference type="PANTHER" id="PTHR38041">
    <property type="entry name" value="CHORISMATE MUTASE"/>
    <property type="match status" value="1"/>
</dbReference>
<proteinExistence type="predicted"/>
<dbReference type="Gene3D" id="1.20.59.10">
    <property type="entry name" value="Chorismate mutase"/>
    <property type="match status" value="1"/>
</dbReference>
<reference evidence="5 6" key="1">
    <citation type="submission" date="2016-10" db="EMBL/GenBank/DDBJ databases">
        <title>Comparative genome analysis of multiple Pseudomonas spp. focuses on biocontrol and plant growth promoting traits.</title>
        <authorList>
            <person name="Tao X.-Y."/>
            <person name="Taylor C.G."/>
        </authorList>
    </citation>
    <scope>NUCLEOTIDE SEQUENCE [LARGE SCALE GENOMIC DNA]</scope>
    <source>
        <strain evidence="5 6">36B3</strain>
    </source>
</reference>
<dbReference type="RefSeq" id="WP_065617253.1">
    <property type="nucleotide sequence ID" value="NZ_CP087177.1"/>
</dbReference>
<gene>
    <name evidence="5" type="ORF">BK674_07790</name>
</gene>
<dbReference type="GO" id="GO:0009697">
    <property type="term" value="P:salicylic acid biosynthetic process"/>
    <property type="evidence" value="ECO:0007669"/>
    <property type="project" value="TreeGrafter"/>
</dbReference>
<dbReference type="SMART" id="SM00830">
    <property type="entry name" value="CM_2"/>
    <property type="match status" value="1"/>
</dbReference>
<evidence type="ECO:0000256" key="3">
    <source>
        <dbReference type="SAM" id="MobiDB-lite"/>
    </source>
</evidence>
<feature type="region of interest" description="Disordered" evidence="3">
    <location>
        <begin position="99"/>
        <end position="122"/>
    </location>
</feature>
<evidence type="ECO:0000256" key="2">
    <source>
        <dbReference type="ARBA" id="ARBA00023235"/>
    </source>
</evidence>
<dbReference type="GO" id="GO:0004106">
    <property type="term" value="F:chorismate mutase activity"/>
    <property type="evidence" value="ECO:0007669"/>
    <property type="project" value="UniProtKB-EC"/>
</dbReference>
<dbReference type="InterPro" id="IPR036263">
    <property type="entry name" value="Chorismate_II_sf"/>
</dbReference>
<evidence type="ECO:0000313" key="5">
    <source>
        <dbReference type="EMBL" id="ROO00474.1"/>
    </source>
</evidence>
<dbReference type="Proteomes" id="UP000284207">
    <property type="component" value="Unassembled WGS sequence"/>
</dbReference>
<dbReference type="InterPro" id="IPR051331">
    <property type="entry name" value="Chorismate_mutase-related"/>
</dbReference>
<dbReference type="InterPro" id="IPR002701">
    <property type="entry name" value="CM_II_prokaryot"/>
</dbReference>
<dbReference type="EMBL" id="MOCA01000004">
    <property type="protein sequence ID" value="ROO00474.1"/>
    <property type="molecule type" value="Genomic_DNA"/>
</dbReference>
<dbReference type="GO" id="GO:0046417">
    <property type="term" value="P:chorismate metabolic process"/>
    <property type="evidence" value="ECO:0007669"/>
    <property type="project" value="InterPro"/>
</dbReference>
<dbReference type="EC" id="5.4.99.5" evidence="1"/>
<evidence type="ECO:0000313" key="6">
    <source>
        <dbReference type="Proteomes" id="UP000284207"/>
    </source>
</evidence>
<dbReference type="AlphaFoldDB" id="A0A423NQE8"/>
<evidence type="ECO:0000259" key="4">
    <source>
        <dbReference type="PROSITE" id="PS51168"/>
    </source>
</evidence>
<dbReference type="SUPFAM" id="SSF48600">
    <property type="entry name" value="Chorismate mutase II"/>
    <property type="match status" value="1"/>
</dbReference>
<evidence type="ECO:0000256" key="1">
    <source>
        <dbReference type="ARBA" id="ARBA00012404"/>
    </source>
</evidence>
<keyword evidence="2" id="KW-0413">Isomerase</keyword>
<name>A0A423NQE8_9PSED</name>
<dbReference type="Pfam" id="PF01817">
    <property type="entry name" value="CM_2"/>
    <property type="match status" value="1"/>
</dbReference>
<organism evidence="5 6">
    <name type="scientific">Pseudomonas moraviensis</name>
    <dbReference type="NCBI Taxonomy" id="321662"/>
    <lineage>
        <taxon>Bacteria</taxon>
        <taxon>Pseudomonadati</taxon>
        <taxon>Pseudomonadota</taxon>
        <taxon>Gammaproteobacteria</taxon>
        <taxon>Pseudomonadales</taxon>
        <taxon>Pseudomonadaceae</taxon>
        <taxon>Pseudomonas</taxon>
    </lineage>
</organism>
<comment type="caution">
    <text evidence="5">The sequence shown here is derived from an EMBL/GenBank/DDBJ whole genome shotgun (WGS) entry which is preliminary data.</text>
</comment>
<feature type="domain" description="Chorismate mutase" evidence="4">
    <location>
        <begin position="4"/>
        <end position="95"/>
    </location>
</feature>
<accession>A0A423NQE8</accession>